<dbReference type="RefSeq" id="WP_025403099.1">
    <property type="nucleotide sequence ID" value="NZ_CBCRUA010000009.1"/>
</dbReference>
<keyword evidence="3" id="KW-1185">Reference proteome</keyword>
<dbReference type="AlphaFoldDB" id="A0A418Q6F8"/>
<reference evidence="2 3" key="1">
    <citation type="submission" date="2018-09" db="EMBL/GenBank/DDBJ databases">
        <title>Optimization and identification of Corynebacterium falsenii FN1-14 from fish paste.</title>
        <authorList>
            <person name="Daroonpunt R."/>
            <person name="Tanasupawat S."/>
        </authorList>
    </citation>
    <scope>NUCLEOTIDE SEQUENCE [LARGE SCALE GENOMIC DNA]</scope>
    <source>
        <strain evidence="2 3">FN1-14</strain>
    </source>
</reference>
<feature type="region of interest" description="Disordered" evidence="1">
    <location>
        <begin position="90"/>
        <end position="110"/>
    </location>
</feature>
<proteinExistence type="predicted"/>
<protein>
    <submittedName>
        <fullName evidence="2">DivIVA domain-containing protein</fullName>
    </submittedName>
</protein>
<dbReference type="Gene3D" id="6.10.250.660">
    <property type="match status" value="1"/>
</dbReference>
<comment type="caution">
    <text evidence="2">The sequence shown here is derived from an EMBL/GenBank/DDBJ whole genome shotgun (WGS) entry which is preliminary data.</text>
</comment>
<evidence type="ECO:0000313" key="2">
    <source>
        <dbReference type="EMBL" id="RIX34424.1"/>
    </source>
</evidence>
<name>A0A418Q6F8_9CORY</name>
<dbReference type="NCBIfam" id="TIGR03544">
    <property type="entry name" value="DivI1A_domain"/>
    <property type="match status" value="1"/>
</dbReference>
<dbReference type="STRING" id="1451189.CFAL_07620"/>
<accession>A0A418Q6F8</accession>
<evidence type="ECO:0000256" key="1">
    <source>
        <dbReference type="SAM" id="MobiDB-lite"/>
    </source>
</evidence>
<evidence type="ECO:0000313" key="3">
    <source>
        <dbReference type="Proteomes" id="UP000285278"/>
    </source>
</evidence>
<dbReference type="InterPro" id="IPR019933">
    <property type="entry name" value="DivIVA_domain"/>
</dbReference>
<dbReference type="Proteomes" id="UP000285278">
    <property type="component" value="Unassembled WGS sequence"/>
</dbReference>
<dbReference type="EMBL" id="QXJK01000007">
    <property type="protein sequence ID" value="RIX34424.1"/>
    <property type="molecule type" value="Genomic_DNA"/>
</dbReference>
<feature type="compositionally biased region" description="Polar residues" evidence="1">
    <location>
        <begin position="97"/>
        <end position="110"/>
    </location>
</feature>
<organism evidence="2 3">
    <name type="scientific">Corynebacterium falsenii</name>
    <dbReference type="NCBI Taxonomy" id="108486"/>
    <lineage>
        <taxon>Bacteria</taxon>
        <taxon>Bacillati</taxon>
        <taxon>Actinomycetota</taxon>
        <taxon>Actinomycetes</taxon>
        <taxon>Mycobacteriales</taxon>
        <taxon>Corynebacteriaceae</taxon>
        <taxon>Corynebacterium</taxon>
    </lineage>
</organism>
<sequence length="110" mass="12396">MYWIMSLVGALIVGALLAYLLGKVFGRGEALPPVAKSVVDREHVRQWQQMPITAEGMNNVAFTLSARGYSPQEVDYFLDRVQQRLAELEHLERSQDNQRNQDTNPGGYSS</sequence>
<dbReference type="OrthoDB" id="3404379at2"/>
<gene>
    <name evidence="2" type="ORF">D3M95_07650</name>
</gene>